<dbReference type="AlphaFoldDB" id="M4V7C2"/>
<dbReference type="EMBL" id="CP003537">
    <property type="protein sequence ID" value="AGH94335.1"/>
    <property type="molecule type" value="Genomic_DNA"/>
</dbReference>
<dbReference type="GO" id="GO:0016846">
    <property type="term" value="F:carbon-sulfur lyase activity"/>
    <property type="evidence" value="ECO:0007669"/>
    <property type="project" value="InterPro"/>
</dbReference>
<keyword evidence="2" id="KW-0479">Metal-binding</keyword>
<dbReference type="Gene3D" id="3.90.1590.10">
    <property type="entry name" value="glutathione-dependent formaldehyde- activating enzyme (gfa)"/>
    <property type="match status" value="1"/>
</dbReference>
<evidence type="ECO:0000256" key="2">
    <source>
        <dbReference type="ARBA" id="ARBA00022723"/>
    </source>
</evidence>
<evidence type="ECO:0000256" key="4">
    <source>
        <dbReference type="ARBA" id="ARBA00023239"/>
    </source>
</evidence>
<organism evidence="6 7">
    <name type="scientific">Pseudobdellovibrio exovorus JSS</name>
    <dbReference type="NCBI Taxonomy" id="1184267"/>
    <lineage>
        <taxon>Bacteria</taxon>
        <taxon>Pseudomonadati</taxon>
        <taxon>Bdellovibrionota</taxon>
        <taxon>Bdellovibrionia</taxon>
        <taxon>Bdellovibrionales</taxon>
        <taxon>Pseudobdellovibrionaceae</taxon>
        <taxon>Pseudobdellovibrio</taxon>
    </lineage>
</organism>
<evidence type="ECO:0000256" key="3">
    <source>
        <dbReference type="ARBA" id="ARBA00022833"/>
    </source>
</evidence>
<dbReference type="eggNOG" id="COG3791">
    <property type="taxonomic scope" value="Bacteria"/>
</dbReference>
<dbReference type="GO" id="GO:0046872">
    <property type="term" value="F:metal ion binding"/>
    <property type="evidence" value="ECO:0007669"/>
    <property type="project" value="UniProtKB-KW"/>
</dbReference>
<dbReference type="InterPro" id="IPR011057">
    <property type="entry name" value="Mss4-like_sf"/>
</dbReference>
<gene>
    <name evidence="6" type="ORF">A11Q_115</name>
</gene>
<feature type="domain" description="CENP-V/GFA" evidence="5">
    <location>
        <begin position="6"/>
        <end position="122"/>
    </location>
</feature>
<dbReference type="RefSeq" id="WP_015468825.1">
    <property type="nucleotide sequence ID" value="NC_020813.1"/>
</dbReference>
<keyword evidence="4" id="KW-0456">Lyase</keyword>
<dbReference type="KEGG" id="bex:A11Q_115"/>
<dbReference type="InterPro" id="IPR006913">
    <property type="entry name" value="CENP-V/GFA"/>
</dbReference>
<dbReference type="PROSITE" id="PS51891">
    <property type="entry name" value="CENP_V_GFA"/>
    <property type="match status" value="1"/>
</dbReference>
<evidence type="ECO:0000256" key="1">
    <source>
        <dbReference type="ARBA" id="ARBA00005495"/>
    </source>
</evidence>
<dbReference type="PANTHER" id="PTHR33337">
    <property type="entry name" value="GFA DOMAIN-CONTAINING PROTEIN"/>
    <property type="match status" value="1"/>
</dbReference>
<dbReference type="SUPFAM" id="SSF51316">
    <property type="entry name" value="Mss4-like"/>
    <property type="match status" value="1"/>
</dbReference>
<protein>
    <recommendedName>
        <fullName evidence="5">CENP-V/GFA domain-containing protein</fullName>
    </recommendedName>
</protein>
<keyword evidence="3" id="KW-0862">Zinc</keyword>
<name>M4V7C2_9BACT</name>
<comment type="similarity">
    <text evidence="1">Belongs to the Gfa family.</text>
</comment>
<dbReference type="HOGENOM" id="CLU_055491_4_1_7"/>
<keyword evidence="7" id="KW-1185">Reference proteome</keyword>
<proteinExistence type="inferred from homology"/>
<evidence type="ECO:0000313" key="6">
    <source>
        <dbReference type="EMBL" id="AGH94335.1"/>
    </source>
</evidence>
<sequence length="145" mass="16148">MSSQTVSGRCLCGVVSYEAQMEKAEFHVCHCGMCRRWSGGVNMSFDAGTSVKFKGEENIGLYSSSDWGERGFCKSCGTSLFFRMKEQRSHYICAGSLDEKNDVSKMHFATEIYIDKKPASYEFGNKTLRLTEADFLASLGIPTNT</sequence>
<reference evidence="6 7" key="1">
    <citation type="journal article" date="2013" name="ISME J.">
        <title>By their genes ye shall know them: genomic signatures of predatory bacteria.</title>
        <authorList>
            <person name="Pasternak Z."/>
            <person name="Pietrokovski S."/>
            <person name="Rotem O."/>
            <person name="Gophna U."/>
            <person name="Lurie-Weinberger M.N."/>
            <person name="Jurkevitch E."/>
        </authorList>
    </citation>
    <scope>NUCLEOTIDE SEQUENCE [LARGE SCALE GENOMIC DNA]</scope>
    <source>
        <strain evidence="6 7">JSS</strain>
    </source>
</reference>
<dbReference type="OrthoDB" id="5298448at2"/>
<dbReference type="STRING" id="1184267.A11Q_115"/>
<dbReference type="Pfam" id="PF04828">
    <property type="entry name" value="GFA"/>
    <property type="match status" value="1"/>
</dbReference>
<accession>M4V7C2</accession>
<evidence type="ECO:0000313" key="7">
    <source>
        <dbReference type="Proteomes" id="UP000012040"/>
    </source>
</evidence>
<dbReference type="Proteomes" id="UP000012040">
    <property type="component" value="Chromosome"/>
</dbReference>
<dbReference type="PANTHER" id="PTHR33337:SF40">
    <property type="entry name" value="CENP-V_GFA DOMAIN-CONTAINING PROTEIN-RELATED"/>
    <property type="match status" value="1"/>
</dbReference>
<dbReference type="PATRIC" id="fig|1184267.3.peg.118"/>
<evidence type="ECO:0000259" key="5">
    <source>
        <dbReference type="PROSITE" id="PS51891"/>
    </source>
</evidence>